<evidence type="ECO:0000313" key="3">
    <source>
        <dbReference type="Proteomes" id="UP000414233"/>
    </source>
</evidence>
<dbReference type="Proteomes" id="UP000414233">
    <property type="component" value="Unassembled WGS sequence"/>
</dbReference>
<gene>
    <name evidence="2" type="ORF">PTE30175_00519</name>
</gene>
<dbReference type="OrthoDB" id="6199137at2"/>
<feature type="transmembrane region" description="Helical" evidence="1">
    <location>
        <begin position="15"/>
        <end position="36"/>
    </location>
</feature>
<keyword evidence="1" id="KW-0812">Transmembrane</keyword>
<keyword evidence="3" id="KW-1185">Reference proteome</keyword>
<evidence type="ECO:0000256" key="1">
    <source>
        <dbReference type="SAM" id="Phobius"/>
    </source>
</evidence>
<reference evidence="2 3" key="1">
    <citation type="submission" date="2019-08" db="EMBL/GenBank/DDBJ databases">
        <authorList>
            <person name="Peeters C."/>
        </authorList>
    </citation>
    <scope>NUCLEOTIDE SEQUENCE [LARGE SCALE GENOMIC DNA]</scope>
    <source>
        <strain evidence="2 3">LMG 30175</strain>
    </source>
</reference>
<accession>A0A5E4S2P1</accession>
<dbReference type="AlphaFoldDB" id="A0A5E4S2P1"/>
<dbReference type="EMBL" id="CABPRZ010000002">
    <property type="protein sequence ID" value="VVD70026.1"/>
    <property type="molecule type" value="Genomic_DNA"/>
</dbReference>
<keyword evidence="1" id="KW-1133">Transmembrane helix</keyword>
<proteinExistence type="predicted"/>
<dbReference type="InterPro" id="IPR018895">
    <property type="entry name" value="DUF2474"/>
</dbReference>
<keyword evidence="1" id="KW-0472">Membrane</keyword>
<name>A0A5E4S2P1_9BURK</name>
<sequence>MFNRFSTKHSRWKQLFWLVALWTAGVTTVVLVVELIRLSMTAIGLKTH</sequence>
<organism evidence="2 3">
    <name type="scientific">Pandoraea terrae</name>
    <dbReference type="NCBI Taxonomy" id="1537710"/>
    <lineage>
        <taxon>Bacteria</taxon>
        <taxon>Pseudomonadati</taxon>
        <taxon>Pseudomonadota</taxon>
        <taxon>Betaproteobacteria</taxon>
        <taxon>Burkholderiales</taxon>
        <taxon>Burkholderiaceae</taxon>
        <taxon>Pandoraea</taxon>
    </lineage>
</organism>
<dbReference type="Pfam" id="PF10617">
    <property type="entry name" value="DUF2474"/>
    <property type="match status" value="1"/>
</dbReference>
<dbReference type="RefSeq" id="WP_150695491.1">
    <property type="nucleotide sequence ID" value="NZ_CABPRZ010000002.1"/>
</dbReference>
<evidence type="ECO:0008006" key="4">
    <source>
        <dbReference type="Google" id="ProtNLM"/>
    </source>
</evidence>
<protein>
    <recommendedName>
        <fullName evidence="4">DUF2474 domain-containing protein</fullName>
    </recommendedName>
</protein>
<evidence type="ECO:0000313" key="2">
    <source>
        <dbReference type="EMBL" id="VVD70026.1"/>
    </source>
</evidence>